<name>A0A3Q7I7B6_SOLLC</name>
<reference evidence="2" key="1">
    <citation type="journal article" date="2012" name="Nature">
        <title>The tomato genome sequence provides insights into fleshy fruit evolution.</title>
        <authorList>
            <consortium name="Tomato Genome Consortium"/>
        </authorList>
    </citation>
    <scope>NUCLEOTIDE SEQUENCE [LARGE SCALE GENOMIC DNA]</scope>
    <source>
        <strain evidence="2">cv. Heinz 1706</strain>
    </source>
</reference>
<sequence length="88" mass="9806">MYGISPSIRVDILVFLYPNYVVLLIYEHLWILYDAAAEGISIPGFPGHTTTDWAWKSSCSSPHKGAETIKTPKSYPLHCIHDGIVCVT</sequence>
<dbReference type="AlphaFoldDB" id="A0A3Q7I7B6"/>
<keyword evidence="3" id="KW-1185">Reference proteome</keyword>
<accession>A0A3Q7I7B6</accession>
<reference evidence="2" key="2">
    <citation type="submission" date="2019-01" db="UniProtKB">
        <authorList>
            <consortium name="EnsemblPlants"/>
        </authorList>
    </citation>
    <scope>IDENTIFICATION</scope>
    <source>
        <strain evidence="2">cv. Heinz 1706</strain>
    </source>
</reference>
<dbReference type="Proteomes" id="UP000004994">
    <property type="component" value="Chromosome 9"/>
</dbReference>
<evidence type="ECO:0000313" key="3">
    <source>
        <dbReference type="Proteomes" id="UP000004994"/>
    </source>
</evidence>
<evidence type="ECO:0000313" key="2">
    <source>
        <dbReference type="EnsemblPlants" id="Solyc09g089865.1.1"/>
    </source>
</evidence>
<keyword evidence="1" id="KW-1133">Transmembrane helix</keyword>
<dbReference type="EnsemblPlants" id="Solyc09g089865.1.1">
    <property type="protein sequence ID" value="Solyc09g089865.1.1"/>
    <property type="gene ID" value="Solyc09g089865.1"/>
</dbReference>
<dbReference type="Gramene" id="Solyc09g089865.1.1">
    <property type="protein sequence ID" value="Solyc09g089865.1.1"/>
    <property type="gene ID" value="Solyc09g089865.1"/>
</dbReference>
<organism evidence="2">
    <name type="scientific">Solanum lycopersicum</name>
    <name type="common">Tomato</name>
    <name type="synonym">Lycopersicon esculentum</name>
    <dbReference type="NCBI Taxonomy" id="4081"/>
    <lineage>
        <taxon>Eukaryota</taxon>
        <taxon>Viridiplantae</taxon>
        <taxon>Streptophyta</taxon>
        <taxon>Embryophyta</taxon>
        <taxon>Tracheophyta</taxon>
        <taxon>Spermatophyta</taxon>
        <taxon>Magnoliopsida</taxon>
        <taxon>eudicotyledons</taxon>
        <taxon>Gunneridae</taxon>
        <taxon>Pentapetalae</taxon>
        <taxon>asterids</taxon>
        <taxon>lamiids</taxon>
        <taxon>Solanales</taxon>
        <taxon>Solanaceae</taxon>
        <taxon>Solanoideae</taxon>
        <taxon>Solaneae</taxon>
        <taxon>Solanum</taxon>
        <taxon>Solanum subgen. Lycopersicon</taxon>
    </lineage>
</organism>
<protein>
    <submittedName>
        <fullName evidence="2">Uncharacterized protein</fullName>
    </submittedName>
</protein>
<evidence type="ECO:0000256" key="1">
    <source>
        <dbReference type="SAM" id="Phobius"/>
    </source>
</evidence>
<dbReference type="InParanoid" id="A0A3Q7I7B6"/>
<proteinExistence type="predicted"/>
<keyword evidence="1" id="KW-0812">Transmembrane</keyword>
<keyword evidence="1" id="KW-0472">Membrane</keyword>
<feature type="transmembrane region" description="Helical" evidence="1">
    <location>
        <begin position="12"/>
        <end position="33"/>
    </location>
</feature>